<evidence type="ECO:0000313" key="1">
    <source>
        <dbReference type="EMBL" id="KAF1750493.1"/>
    </source>
</evidence>
<dbReference type="KEGG" id="crq:GCK72_017043"/>
<proteinExistence type="predicted"/>
<gene>
    <name evidence="1" type="ORF">GCK72_017043</name>
</gene>
<dbReference type="AlphaFoldDB" id="A0A6A5G6S9"/>
<dbReference type="GeneID" id="78776457"/>
<dbReference type="EMBL" id="WUAV01000005">
    <property type="protein sequence ID" value="KAF1750493.1"/>
    <property type="molecule type" value="Genomic_DNA"/>
</dbReference>
<evidence type="ECO:0000313" key="2">
    <source>
        <dbReference type="Proteomes" id="UP000483820"/>
    </source>
</evidence>
<protein>
    <submittedName>
        <fullName evidence="1">Uncharacterized protein</fullName>
    </submittedName>
</protein>
<reference evidence="1 2" key="1">
    <citation type="submission" date="2019-12" db="EMBL/GenBank/DDBJ databases">
        <title>Chromosome-level assembly of the Caenorhabditis remanei genome.</title>
        <authorList>
            <person name="Teterina A.A."/>
            <person name="Willis J.H."/>
            <person name="Phillips P.C."/>
        </authorList>
    </citation>
    <scope>NUCLEOTIDE SEQUENCE [LARGE SCALE GENOMIC DNA]</scope>
    <source>
        <strain evidence="1 2">PX506</strain>
        <tissue evidence="1">Whole organism</tissue>
    </source>
</reference>
<dbReference type="Proteomes" id="UP000483820">
    <property type="component" value="Chromosome V"/>
</dbReference>
<sequence length="82" mass="9559">MKFFVSGHCGKSETCYCYEKVKTEKENMTRSYMTYADVANTRRSDIKRADDANKHLQELILQKLEDFDNDKNHGGTALQVYQ</sequence>
<comment type="caution">
    <text evidence="1">The sequence shown here is derived from an EMBL/GenBank/DDBJ whole genome shotgun (WGS) entry which is preliminary data.</text>
</comment>
<accession>A0A6A5G6S9</accession>
<name>A0A6A5G6S9_CAERE</name>
<dbReference type="RefSeq" id="XP_053580756.1">
    <property type="nucleotide sequence ID" value="XM_053731843.1"/>
</dbReference>
<dbReference type="CTD" id="78776457"/>
<organism evidence="1 2">
    <name type="scientific">Caenorhabditis remanei</name>
    <name type="common">Caenorhabditis vulgaris</name>
    <dbReference type="NCBI Taxonomy" id="31234"/>
    <lineage>
        <taxon>Eukaryota</taxon>
        <taxon>Metazoa</taxon>
        <taxon>Ecdysozoa</taxon>
        <taxon>Nematoda</taxon>
        <taxon>Chromadorea</taxon>
        <taxon>Rhabditida</taxon>
        <taxon>Rhabditina</taxon>
        <taxon>Rhabditomorpha</taxon>
        <taxon>Rhabditoidea</taxon>
        <taxon>Rhabditidae</taxon>
        <taxon>Peloderinae</taxon>
        <taxon>Caenorhabditis</taxon>
    </lineage>
</organism>